<organism evidence="1 2">
    <name type="scientific">Pythium oligandrum</name>
    <name type="common">Mycoparasitic fungus</name>
    <dbReference type="NCBI Taxonomy" id="41045"/>
    <lineage>
        <taxon>Eukaryota</taxon>
        <taxon>Sar</taxon>
        <taxon>Stramenopiles</taxon>
        <taxon>Oomycota</taxon>
        <taxon>Peronosporomycetes</taxon>
        <taxon>Pythiales</taxon>
        <taxon>Pythiaceae</taxon>
        <taxon>Pythium</taxon>
    </lineage>
</organism>
<sequence length="384" mass="43368">MPFDAQVHADELAAALASVDEFDFAAFDRGLESSSSGLTAQYVRVPSVADTPSRKLTVKEELQYLRGTVKQLETRLAILQNGLAVSSSQRKNRQFQQLERSEHENTRLRGLVEEQLRLISGLEHMLKKKRSKTLSWYTDSMLRAVPGDFIDPLSDPVIEAELDRCVDNMVNATDRILADPRYQTDLREPLHLSRMVADSGRYLSLETLEGHLFPSTYETAADALWGLWSATTKSKVHTFRHLEVVASGDRICRQVVGDFNVHGNKIPFRIKLIARRIVQADRIVIPTVMLIDPVQMNGETHSGLFLRERGWNVFHSDPIDDGAKVACRKSYFLTMPEAFGPSSSGVDIRLTESLIQMTHMRLSLNNECLENRLIASFDKVQITE</sequence>
<evidence type="ECO:0000313" key="2">
    <source>
        <dbReference type="Proteomes" id="UP000794436"/>
    </source>
</evidence>
<name>A0A8K1FES8_PYTOL</name>
<dbReference type="OrthoDB" id="106293at2759"/>
<dbReference type="EMBL" id="SPLM01000112">
    <property type="protein sequence ID" value="TMW58259.1"/>
    <property type="molecule type" value="Genomic_DNA"/>
</dbReference>
<comment type="caution">
    <text evidence="1">The sequence shown here is derived from an EMBL/GenBank/DDBJ whole genome shotgun (WGS) entry which is preliminary data.</text>
</comment>
<keyword evidence="2" id="KW-1185">Reference proteome</keyword>
<protein>
    <submittedName>
        <fullName evidence="1">Uncharacterized protein</fullName>
    </submittedName>
</protein>
<dbReference type="AlphaFoldDB" id="A0A8K1FES8"/>
<dbReference type="Proteomes" id="UP000794436">
    <property type="component" value="Unassembled WGS sequence"/>
</dbReference>
<reference evidence="1" key="1">
    <citation type="submission" date="2019-03" db="EMBL/GenBank/DDBJ databases">
        <title>Long read genome sequence of the mycoparasitic Pythium oligandrum ATCC 38472 isolated from sugarbeet rhizosphere.</title>
        <authorList>
            <person name="Gaulin E."/>
        </authorList>
    </citation>
    <scope>NUCLEOTIDE SEQUENCE</scope>
    <source>
        <strain evidence="1">ATCC 38472_TT</strain>
    </source>
</reference>
<proteinExistence type="predicted"/>
<accession>A0A8K1FES8</accession>
<gene>
    <name evidence="1" type="ORF">Poli38472_011847</name>
</gene>
<evidence type="ECO:0000313" key="1">
    <source>
        <dbReference type="EMBL" id="TMW58259.1"/>
    </source>
</evidence>